<feature type="domain" description="SpoVT-AbrB" evidence="2">
    <location>
        <begin position="11"/>
        <end position="49"/>
    </location>
</feature>
<protein>
    <submittedName>
        <fullName evidence="3">Antitoxin</fullName>
    </submittedName>
</protein>
<evidence type="ECO:0000259" key="2">
    <source>
        <dbReference type="Pfam" id="PF04014"/>
    </source>
</evidence>
<dbReference type="InterPro" id="IPR007159">
    <property type="entry name" value="SpoVT-AbrB_dom"/>
</dbReference>
<comment type="similarity">
    <text evidence="1">Belongs to the VapB family.</text>
</comment>
<dbReference type="InterPro" id="IPR037914">
    <property type="entry name" value="SpoVT-AbrB_sf"/>
</dbReference>
<dbReference type="Gene3D" id="2.10.260.10">
    <property type="match status" value="1"/>
</dbReference>
<dbReference type="PANTHER" id="PTHR37550">
    <property type="entry name" value="ANTITOXIN VAPB1"/>
    <property type="match status" value="1"/>
</dbReference>
<evidence type="ECO:0000313" key="3">
    <source>
        <dbReference type="EMBL" id="MFD0929526.1"/>
    </source>
</evidence>
<dbReference type="RefSeq" id="WP_275356071.1">
    <property type="nucleotide sequence ID" value="NZ_JBHTJW010000002.1"/>
</dbReference>
<evidence type="ECO:0000313" key="4">
    <source>
        <dbReference type="Proteomes" id="UP001597106"/>
    </source>
</evidence>
<name>A0ABW3GFV6_9PROT</name>
<proteinExistence type="inferred from homology"/>
<sequence length="73" mass="8246">MQTLKTRVFNNGNSQAVHIPRAFQLDVQQVEISRADNGDLVIHPIKPNRGDRLMEALNQFDDDFIRALADISA</sequence>
<evidence type="ECO:0000256" key="1">
    <source>
        <dbReference type="ARBA" id="ARBA00007924"/>
    </source>
</evidence>
<dbReference type="Pfam" id="PF04014">
    <property type="entry name" value="MazE_antitoxin"/>
    <property type="match status" value="1"/>
</dbReference>
<reference evidence="4" key="1">
    <citation type="journal article" date="2019" name="Int. J. Syst. Evol. Microbiol.">
        <title>The Global Catalogue of Microorganisms (GCM) 10K type strain sequencing project: providing services to taxonomists for standard genome sequencing and annotation.</title>
        <authorList>
            <consortium name="The Broad Institute Genomics Platform"/>
            <consortium name="The Broad Institute Genome Sequencing Center for Infectious Disease"/>
            <person name="Wu L."/>
            <person name="Ma J."/>
        </authorList>
    </citation>
    <scope>NUCLEOTIDE SEQUENCE [LARGE SCALE GENOMIC DNA]</scope>
    <source>
        <strain evidence="4">CCUG 59685</strain>
    </source>
</reference>
<organism evidence="3 4">
    <name type="scientific">Methylophilus glucosoxydans</name>
    <dbReference type="NCBI Taxonomy" id="752553"/>
    <lineage>
        <taxon>Bacteria</taxon>
        <taxon>Pseudomonadati</taxon>
        <taxon>Pseudomonadota</taxon>
        <taxon>Betaproteobacteria</taxon>
        <taxon>Nitrosomonadales</taxon>
        <taxon>Methylophilaceae</taxon>
        <taxon>Methylophilus</taxon>
    </lineage>
</organism>
<dbReference type="EMBL" id="JBHTJW010000002">
    <property type="protein sequence ID" value="MFD0929526.1"/>
    <property type="molecule type" value="Genomic_DNA"/>
</dbReference>
<dbReference type="SUPFAM" id="SSF89447">
    <property type="entry name" value="AbrB/MazE/MraZ-like"/>
    <property type="match status" value="1"/>
</dbReference>
<gene>
    <name evidence="3" type="ORF">ACFQ1T_07010</name>
</gene>
<accession>A0ABW3GFV6</accession>
<dbReference type="Proteomes" id="UP001597106">
    <property type="component" value="Unassembled WGS sequence"/>
</dbReference>
<comment type="caution">
    <text evidence="3">The sequence shown here is derived from an EMBL/GenBank/DDBJ whole genome shotgun (WGS) entry which is preliminary data.</text>
</comment>
<dbReference type="PANTHER" id="PTHR37550:SF3">
    <property type="entry name" value="ANTITOXIN VAPB1"/>
    <property type="match status" value="1"/>
</dbReference>
<dbReference type="InterPro" id="IPR051734">
    <property type="entry name" value="VapB_TA_antitoxins"/>
</dbReference>
<keyword evidence="4" id="KW-1185">Reference proteome</keyword>